<dbReference type="Gene3D" id="3.30.2310.20">
    <property type="entry name" value="RelE-like"/>
    <property type="match status" value="1"/>
</dbReference>
<dbReference type="Proteomes" id="UP000244152">
    <property type="component" value="Unassembled WGS sequence"/>
</dbReference>
<proteinExistence type="predicted"/>
<organism evidence="2 3">
    <name type="scientific">Nitrosospira multiformis</name>
    <dbReference type="NCBI Taxonomy" id="1231"/>
    <lineage>
        <taxon>Bacteria</taxon>
        <taxon>Pseudomonadati</taxon>
        <taxon>Pseudomonadota</taxon>
        <taxon>Betaproteobacteria</taxon>
        <taxon>Nitrosomonadales</taxon>
        <taxon>Nitrosomonadaceae</taxon>
        <taxon>Nitrosospira</taxon>
    </lineage>
</organism>
<comment type="caution">
    <text evidence="2">The sequence shown here is derived from an EMBL/GenBank/DDBJ whole genome shotgun (WGS) entry which is preliminary data.</text>
</comment>
<sequence length="55" mass="6320">MPAIYKRPLAQENLIEIWEYIADDSIDRADAFIDIVDGKLRTLAVQPMMGRARDN</sequence>
<keyword evidence="1" id="KW-1277">Toxin-antitoxin system</keyword>
<name>A0A2T5I6E8_9PROT</name>
<evidence type="ECO:0000313" key="2">
    <source>
        <dbReference type="EMBL" id="PTQ79397.1"/>
    </source>
</evidence>
<dbReference type="InterPro" id="IPR007712">
    <property type="entry name" value="RelE/ParE_toxin"/>
</dbReference>
<gene>
    <name evidence="2" type="ORF">C8R21_1286</name>
</gene>
<evidence type="ECO:0000256" key="1">
    <source>
        <dbReference type="ARBA" id="ARBA00022649"/>
    </source>
</evidence>
<reference evidence="2 3" key="1">
    <citation type="submission" date="2018-04" db="EMBL/GenBank/DDBJ databases">
        <title>Active sludge and wastewater microbial communities from Klosterneuburg, Austria.</title>
        <authorList>
            <person name="Wagner M."/>
        </authorList>
    </citation>
    <scope>NUCLEOTIDE SEQUENCE [LARGE SCALE GENOMIC DNA]</scope>
    <source>
        <strain evidence="2 3">Nl12</strain>
    </source>
</reference>
<accession>A0A2T5I6E8</accession>
<dbReference type="InterPro" id="IPR035093">
    <property type="entry name" value="RelE/ParE_toxin_dom_sf"/>
</dbReference>
<protein>
    <submittedName>
        <fullName evidence="2">ParE-like toxin of type II ParDE toxin-antitoxin system</fullName>
    </submittedName>
</protein>
<dbReference type="Pfam" id="PF05016">
    <property type="entry name" value="ParE_toxin"/>
    <property type="match status" value="1"/>
</dbReference>
<dbReference type="AlphaFoldDB" id="A0A2T5I6E8"/>
<dbReference type="EMBL" id="QAOK01000028">
    <property type="protein sequence ID" value="PTQ79397.1"/>
    <property type="molecule type" value="Genomic_DNA"/>
</dbReference>
<evidence type="ECO:0000313" key="3">
    <source>
        <dbReference type="Proteomes" id="UP000244152"/>
    </source>
</evidence>
<dbReference type="RefSeq" id="WP_219906664.1">
    <property type="nucleotide sequence ID" value="NZ_QAOK01000028.1"/>
</dbReference>